<dbReference type="EMBL" id="RJSE01000007">
    <property type="protein sequence ID" value="RNL62349.1"/>
    <property type="molecule type" value="Genomic_DNA"/>
</dbReference>
<accession>A0A3N0CGB5</accession>
<dbReference type="Pfam" id="PF00441">
    <property type="entry name" value="Acyl-CoA_dh_1"/>
    <property type="match status" value="1"/>
</dbReference>
<evidence type="ECO:0000313" key="6">
    <source>
        <dbReference type="Proteomes" id="UP000267128"/>
    </source>
</evidence>
<organism evidence="5 6">
    <name type="scientific">Nocardioides marmoriginsengisoli</name>
    <dbReference type="NCBI Taxonomy" id="661483"/>
    <lineage>
        <taxon>Bacteria</taxon>
        <taxon>Bacillati</taxon>
        <taxon>Actinomycetota</taxon>
        <taxon>Actinomycetes</taxon>
        <taxon>Propionibacteriales</taxon>
        <taxon>Nocardioidaceae</taxon>
        <taxon>Nocardioides</taxon>
    </lineage>
</organism>
<reference evidence="5 6" key="1">
    <citation type="submission" date="2018-11" db="EMBL/GenBank/DDBJ databases">
        <authorList>
            <person name="Li F."/>
        </authorList>
    </citation>
    <scope>NUCLEOTIDE SEQUENCE [LARGE SCALE GENOMIC DNA]</scope>
    <source>
        <strain evidence="5 6">Gsoil 097</strain>
    </source>
</reference>
<gene>
    <name evidence="5" type="ORF">EFK50_11260</name>
</gene>
<evidence type="ECO:0000256" key="2">
    <source>
        <dbReference type="ARBA" id="ARBA00022827"/>
    </source>
</evidence>
<dbReference type="SUPFAM" id="SSF47203">
    <property type="entry name" value="Acyl-CoA dehydrogenase C-terminal domain-like"/>
    <property type="match status" value="1"/>
</dbReference>
<dbReference type="PANTHER" id="PTHR43884:SF20">
    <property type="entry name" value="ACYL-COA DEHYDROGENASE FADE28"/>
    <property type="match status" value="1"/>
</dbReference>
<keyword evidence="1" id="KW-0285">Flavoprotein</keyword>
<evidence type="ECO:0000256" key="3">
    <source>
        <dbReference type="ARBA" id="ARBA00023002"/>
    </source>
</evidence>
<dbReference type="Proteomes" id="UP000267128">
    <property type="component" value="Unassembled WGS sequence"/>
</dbReference>
<dbReference type="InterPro" id="IPR036250">
    <property type="entry name" value="AcylCo_DH-like_C"/>
</dbReference>
<dbReference type="PANTHER" id="PTHR43884">
    <property type="entry name" value="ACYL-COA DEHYDROGENASE"/>
    <property type="match status" value="1"/>
</dbReference>
<proteinExistence type="predicted"/>
<feature type="domain" description="Acyl-CoA dehydrogenase/oxidase C-terminal" evidence="4">
    <location>
        <begin position="157"/>
        <end position="275"/>
    </location>
</feature>
<evidence type="ECO:0000259" key="4">
    <source>
        <dbReference type="Pfam" id="PF00441"/>
    </source>
</evidence>
<sequence>MIDDRWSRDAEELGAALRRVLAKHSGSDQVRAAEAGDGTDRALDAALTEFGLGDLAGQPELLVRAAREVGAALAPTPFVASVPALALLGRGDVSDGVDRPLAAAGVDLVAVRTGATVGLVSPGAAVRTAAGESAHDVRALGGTPAPTDAEARTWISWGWLATAAALVGAAENLLTRTVEYVSQRHQFGRPVGAFQGVAFPLADAATAVRGADLLVRKTTYLAANDGEPPRHFAAMTAYAARRAARQTASTTHQAMGGQGFTTEADTQLYSRRLRTWSAAMPDPASALADLARTLADPEAREQVTDLWQFDRGFELPRWVREADAASRGAAR</sequence>
<evidence type="ECO:0000256" key="1">
    <source>
        <dbReference type="ARBA" id="ARBA00022630"/>
    </source>
</evidence>
<dbReference type="OrthoDB" id="7328575at2"/>
<dbReference type="AlphaFoldDB" id="A0A3N0CGB5"/>
<dbReference type="Gene3D" id="1.20.140.10">
    <property type="entry name" value="Butyryl-CoA Dehydrogenase, subunit A, domain 3"/>
    <property type="match status" value="1"/>
</dbReference>
<keyword evidence="3" id="KW-0560">Oxidoreductase</keyword>
<comment type="caution">
    <text evidence="5">The sequence shown here is derived from an EMBL/GenBank/DDBJ whole genome shotgun (WGS) entry which is preliminary data.</text>
</comment>
<keyword evidence="2" id="KW-0274">FAD</keyword>
<protein>
    <recommendedName>
        <fullName evidence="4">Acyl-CoA dehydrogenase/oxidase C-terminal domain-containing protein</fullName>
    </recommendedName>
</protein>
<dbReference type="GO" id="GO:0003995">
    <property type="term" value="F:acyl-CoA dehydrogenase activity"/>
    <property type="evidence" value="ECO:0007669"/>
    <property type="project" value="TreeGrafter"/>
</dbReference>
<evidence type="ECO:0000313" key="5">
    <source>
        <dbReference type="EMBL" id="RNL62349.1"/>
    </source>
</evidence>
<keyword evidence="6" id="KW-1185">Reference proteome</keyword>
<name>A0A3N0CGB5_9ACTN</name>
<dbReference type="RefSeq" id="WP_123227645.1">
    <property type="nucleotide sequence ID" value="NZ_RJSE01000007.1"/>
</dbReference>
<dbReference type="InterPro" id="IPR009075">
    <property type="entry name" value="AcylCo_DH/oxidase_C"/>
</dbReference>